<name>A0A438C0K3_VITVI</name>
<evidence type="ECO:0000313" key="3">
    <source>
        <dbReference type="EMBL" id="RVX11048.1"/>
    </source>
</evidence>
<proteinExistence type="predicted"/>
<dbReference type="AlphaFoldDB" id="A0A438C0K3"/>
<dbReference type="EMBL" id="QGNW01002585">
    <property type="protein sequence ID" value="RVW16761.1"/>
    <property type="molecule type" value="Genomic_DNA"/>
</dbReference>
<dbReference type="PANTHER" id="PTHR48475:SF2">
    <property type="entry name" value="RIBONUCLEASE H"/>
    <property type="match status" value="1"/>
</dbReference>
<dbReference type="PANTHER" id="PTHR48475">
    <property type="entry name" value="RIBONUCLEASE H"/>
    <property type="match status" value="1"/>
</dbReference>
<dbReference type="Gene3D" id="1.10.340.70">
    <property type="match status" value="1"/>
</dbReference>
<evidence type="ECO:0000259" key="1">
    <source>
        <dbReference type="Pfam" id="PF17921"/>
    </source>
</evidence>
<evidence type="ECO:0000313" key="2">
    <source>
        <dbReference type="EMBL" id="RVW16761.1"/>
    </source>
</evidence>
<dbReference type="Pfam" id="PF17921">
    <property type="entry name" value="Integrase_H2C2"/>
    <property type="match status" value="1"/>
</dbReference>
<reference evidence="2 4" key="1">
    <citation type="journal article" date="2018" name="PLoS Genet.">
        <title>Population sequencing reveals clonal diversity and ancestral inbreeding in the grapevine cultivar Chardonnay.</title>
        <authorList>
            <person name="Roach M.J."/>
            <person name="Johnson D.L."/>
            <person name="Bohlmann J."/>
            <person name="van Vuuren H.J."/>
            <person name="Jones S.J."/>
            <person name="Pretorius I.S."/>
            <person name="Schmidt S.A."/>
            <person name="Borneman A.R."/>
        </authorList>
    </citation>
    <scope>NUCLEOTIDE SEQUENCE [LARGE SCALE GENOMIC DNA]</scope>
    <source>
        <strain evidence="4">cv. Chardonnay</strain>
        <strain evidence="2">I10V1</strain>
        <tissue evidence="2">Leaf</tissue>
    </source>
</reference>
<accession>A0A438C0K3</accession>
<protein>
    <recommendedName>
        <fullName evidence="1">Integrase zinc-binding domain-containing protein</fullName>
    </recommendedName>
</protein>
<comment type="caution">
    <text evidence="2">The sequence shown here is derived from an EMBL/GenBank/DDBJ whole genome shotgun (WGS) entry which is preliminary data.</text>
</comment>
<organism evidence="2 4">
    <name type="scientific">Vitis vinifera</name>
    <name type="common">Grape</name>
    <dbReference type="NCBI Taxonomy" id="29760"/>
    <lineage>
        <taxon>Eukaryota</taxon>
        <taxon>Viridiplantae</taxon>
        <taxon>Streptophyta</taxon>
        <taxon>Embryophyta</taxon>
        <taxon>Tracheophyta</taxon>
        <taxon>Spermatophyta</taxon>
        <taxon>Magnoliopsida</taxon>
        <taxon>eudicotyledons</taxon>
        <taxon>Gunneridae</taxon>
        <taxon>Pentapetalae</taxon>
        <taxon>rosids</taxon>
        <taxon>Vitales</taxon>
        <taxon>Vitaceae</taxon>
        <taxon>Viteae</taxon>
        <taxon>Vitis</taxon>
    </lineage>
</organism>
<dbReference type="Proteomes" id="UP000288805">
    <property type="component" value="Unassembled WGS sequence"/>
</dbReference>
<dbReference type="EMBL" id="QGNW01000032">
    <property type="protein sequence ID" value="RVX11048.1"/>
    <property type="molecule type" value="Genomic_DNA"/>
</dbReference>
<feature type="domain" description="Integrase zinc-binding" evidence="1">
    <location>
        <begin position="130"/>
        <end position="185"/>
    </location>
</feature>
<evidence type="ECO:0000313" key="4">
    <source>
        <dbReference type="Proteomes" id="UP000288805"/>
    </source>
</evidence>
<sequence length="201" mass="23126">MLETETRYSKMEQTTLALRSVAQKLRPYFQAHQADVLAGIASTLPIKEAVLLHVYFQVASSIVDGPVCSTSETNINWMHEIEAYIWTGKLPEDSKQAHKIWVQVAYFTLIGDSLYRRSFGGSYLRCLKDAEAQYVLAELHEDMCGNHIDERTLAHCAHSQEYYWPTMRQDVKKYVKKCDRCQMYTPIPRMPSEVLNLVTSP</sequence>
<dbReference type="InterPro" id="IPR041588">
    <property type="entry name" value="Integrase_H2C2"/>
</dbReference>
<gene>
    <name evidence="3" type="ORF">CK203_013161</name>
    <name evidence="2" type="ORF">CK203_076369</name>
</gene>